<dbReference type="AlphaFoldDB" id="A0A652YPB7"/>
<dbReference type="InterPro" id="IPR050583">
    <property type="entry name" value="Mycobacterial_A85_antigen"/>
</dbReference>
<dbReference type="GO" id="GO:0016747">
    <property type="term" value="F:acyltransferase activity, transferring groups other than amino-acyl groups"/>
    <property type="evidence" value="ECO:0007669"/>
    <property type="project" value="TreeGrafter"/>
</dbReference>
<organism evidence="1">
    <name type="scientific">Nocardia globerula</name>
    <dbReference type="NCBI Taxonomy" id="1818"/>
    <lineage>
        <taxon>Bacteria</taxon>
        <taxon>Bacillati</taxon>
        <taxon>Actinomycetota</taxon>
        <taxon>Actinomycetes</taxon>
        <taxon>Mycobacteriales</taxon>
        <taxon>Nocardiaceae</taxon>
        <taxon>Nocardia</taxon>
    </lineage>
</organism>
<reference evidence="1" key="1">
    <citation type="submission" date="2019-07" db="EMBL/GenBank/DDBJ databases">
        <title>Genomic Encyclopedia of Type Strains, Phase IV (KMG-IV): sequencing the most valuable type-strain genomes for metagenomic binning, comparative biology and taxonomic classification.</title>
        <authorList>
            <person name="Goeker M."/>
        </authorList>
    </citation>
    <scope>NUCLEOTIDE SEQUENCE</scope>
    <source>
        <strain evidence="1">DSM 44596</strain>
    </source>
</reference>
<gene>
    <name evidence="1" type="ORF">FNL38_104333</name>
</gene>
<name>A0A652YPB7_NOCGL</name>
<dbReference type="InterPro" id="IPR000801">
    <property type="entry name" value="Esterase-like"/>
</dbReference>
<keyword evidence="1" id="KW-0378">Hydrolase</keyword>
<proteinExistence type="predicted"/>
<accession>A0A652YPB7</accession>
<dbReference type="EMBL" id="VNIQ01000004">
    <property type="protein sequence ID" value="TYQ03963.1"/>
    <property type="molecule type" value="Genomic_DNA"/>
</dbReference>
<dbReference type="SUPFAM" id="SSF53474">
    <property type="entry name" value="alpha/beta-Hydrolases"/>
    <property type="match status" value="1"/>
</dbReference>
<evidence type="ECO:0000313" key="1">
    <source>
        <dbReference type="EMBL" id="TYQ03963.1"/>
    </source>
</evidence>
<dbReference type="Pfam" id="PF00756">
    <property type="entry name" value="Esterase"/>
    <property type="match status" value="1"/>
</dbReference>
<dbReference type="Gene3D" id="3.40.50.1820">
    <property type="entry name" value="alpha/beta hydrolase"/>
    <property type="match status" value="1"/>
</dbReference>
<dbReference type="InterPro" id="IPR029058">
    <property type="entry name" value="AB_hydrolase_fold"/>
</dbReference>
<dbReference type="PANTHER" id="PTHR48098">
    <property type="entry name" value="ENTEROCHELIN ESTERASE-RELATED"/>
    <property type="match status" value="1"/>
</dbReference>
<comment type="caution">
    <text evidence="1">The sequence shown here is derived from an EMBL/GenBank/DDBJ whole genome shotgun (WGS) entry which is preliminary data.</text>
</comment>
<protein>
    <submittedName>
        <fullName evidence="1">S-formylglutathione hydrolase FrmB</fullName>
    </submittedName>
</protein>
<dbReference type="GO" id="GO:0016787">
    <property type="term" value="F:hydrolase activity"/>
    <property type="evidence" value="ECO:0007669"/>
    <property type="project" value="UniProtKB-KW"/>
</dbReference>
<dbReference type="PANTHER" id="PTHR48098:SF1">
    <property type="entry name" value="DIACYLGLYCEROL ACYLTRANSFERASE_MYCOLYLTRANSFERASE AG85A"/>
    <property type="match status" value="1"/>
</dbReference>
<sequence>MRTSVVLGVILSVSAFGLVGVAHSDTAVAHAETGIAHIETEIAHIARIEQLTPTRSAVFVESASMRREVQVQVLHPERAPGPRPTFYLLDGVSAGSESGYTESTWTQNTDIEAFFADKDVNVVLPVGGTGSFYTDWRSNDPNLGVNKWESFLTRELPPLIDEAFAGNGTNVVGGVSMGALAAGNLITRNPDLYTGLASYSGCLDTTAPYSQDFVRATVASKNGDATNMWGPAGDPDWRNHNPSGNAEALRGKTIYSSASSGLPGAHNTALTLEGATAIVRGGPLEALVHSCTQAFESRLEGLGIAGVFAYRDSGTHSWPYYEDALHDSWPILESALRR</sequence>